<evidence type="ECO:0000259" key="5">
    <source>
        <dbReference type="PROSITE" id="PS50089"/>
    </source>
</evidence>
<proteinExistence type="predicted"/>
<dbReference type="SUPFAM" id="SSF57850">
    <property type="entry name" value="RING/U-box"/>
    <property type="match status" value="1"/>
</dbReference>
<name>A0A2P6R5A1_ROSCH</name>
<evidence type="ECO:0000256" key="1">
    <source>
        <dbReference type="ARBA" id="ARBA00022723"/>
    </source>
</evidence>
<dbReference type="Proteomes" id="UP000238479">
    <property type="component" value="Chromosome 3"/>
</dbReference>
<dbReference type="EC" id="6.2.1.45" evidence="6"/>
<protein>
    <submittedName>
        <fullName evidence="6">Putative aminoacyltransferase, E1 ubiquitin-activating enzyme</fullName>
        <ecNumber evidence="6">2.3.2.-</ecNumber>
        <ecNumber evidence="6">6.2.1.45</ecNumber>
    </submittedName>
</protein>
<dbReference type="GO" id="GO:0004839">
    <property type="term" value="F:ubiquitin activating enzyme activity"/>
    <property type="evidence" value="ECO:0007669"/>
    <property type="project" value="UniProtKB-EC"/>
</dbReference>
<keyword evidence="2 4" id="KW-0863">Zinc-finger</keyword>
<dbReference type="STRING" id="74649.A0A2P6R5A1"/>
<dbReference type="PANTHER" id="PTHR46632:SF16">
    <property type="entry name" value="E3 UBIQUITIN-PROTEIN LIGASE SINA-LIKE 10"/>
    <property type="match status" value="1"/>
</dbReference>
<dbReference type="InterPro" id="IPR049548">
    <property type="entry name" value="Sina-like_RING"/>
</dbReference>
<evidence type="ECO:0000256" key="4">
    <source>
        <dbReference type="PROSITE-ProRule" id="PRU00175"/>
    </source>
</evidence>
<accession>A0A2P6R5A1</accession>
<dbReference type="GO" id="GO:0008270">
    <property type="term" value="F:zinc ion binding"/>
    <property type="evidence" value="ECO:0007669"/>
    <property type="project" value="UniProtKB-KW"/>
</dbReference>
<dbReference type="EC" id="2.3.2.-" evidence="6"/>
<dbReference type="Gene3D" id="3.30.40.10">
    <property type="entry name" value="Zinc/RING finger domain, C3HC4 (zinc finger)"/>
    <property type="match status" value="1"/>
</dbReference>
<organism evidence="6 7">
    <name type="scientific">Rosa chinensis</name>
    <name type="common">China rose</name>
    <dbReference type="NCBI Taxonomy" id="74649"/>
    <lineage>
        <taxon>Eukaryota</taxon>
        <taxon>Viridiplantae</taxon>
        <taxon>Streptophyta</taxon>
        <taxon>Embryophyta</taxon>
        <taxon>Tracheophyta</taxon>
        <taxon>Spermatophyta</taxon>
        <taxon>Magnoliopsida</taxon>
        <taxon>eudicotyledons</taxon>
        <taxon>Gunneridae</taxon>
        <taxon>Pentapetalae</taxon>
        <taxon>rosids</taxon>
        <taxon>fabids</taxon>
        <taxon>Rosales</taxon>
        <taxon>Rosaceae</taxon>
        <taxon>Rosoideae</taxon>
        <taxon>Rosoideae incertae sedis</taxon>
        <taxon>Rosa</taxon>
    </lineage>
</organism>
<dbReference type="PANTHER" id="PTHR46632">
    <property type="entry name" value="E3 UBIQUITIN-PROTEIN LIGASE SINA-LIKE 4"/>
    <property type="match status" value="1"/>
</dbReference>
<evidence type="ECO:0000256" key="3">
    <source>
        <dbReference type="ARBA" id="ARBA00022833"/>
    </source>
</evidence>
<dbReference type="InterPro" id="IPR044286">
    <property type="entry name" value="SINL_plant"/>
</dbReference>
<keyword evidence="6" id="KW-0436">Ligase</keyword>
<keyword evidence="1" id="KW-0479">Metal-binding</keyword>
<dbReference type="Pfam" id="PF21362">
    <property type="entry name" value="Sina_RING"/>
    <property type="match status" value="1"/>
</dbReference>
<evidence type="ECO:0000256" key="2">
    <source>
        <dbReference type="ARBA" id="ARBA00022771"/>
    </source>
</evidence>
<dbReference type="InterPro" id="IPR001841">
    <property type="entry name" value="Znf_RING"/>
</dbReference>
<dbReference type="GO" id="GO:0016746">
    <property type="term" value="F:acyltransferase activity"/>
    <property type="evidence" value="ECO:0007669"/>
    <property type="project" value="UniProtKB-KW"/>
</dbReference>
<evidence type="ECO:0000313" key="7">
    <source>
        <dbReference type="Proteomes" id="UP000238479"/>
    </source>
</evidence>
<gene>
    <name evidence="6" type="ORF">RchiOBHm_Chr3g0448681</name>
</gene>
<comment type="caution">
    <text evidence="6">The sequence shown here is derived from an EMBL/GenBank/DDBJ whole genome shotgun (WGS) entry which is preliminary data.</text>
</comment>
<keyword evidence="3" id="KW-0862">Zinc</keyword>
<feature type="domain" description="RING-type" evidence="5">
    <location>
        <begin position="29"/>
        <end position="65"/>
    </location>
</feature>
<dbReference type="AlphaFoldDB" id="A0A2P6R5A1"/>
<reference evidence="6 7" key="1">
    <citation type="journal article" date="2018" name="Nat. Genet.">
        <title>The Rosa genome provides new insights in the design of modern roses.</title>
        <authorList>
            <person name="Bendahmane M."/>
        </authorList>
    </citation>
    <scope>NUCLEOTIDE SEQUENCE [LARGE SCALE GENOMIC DNA]</scope>
    <source>
        <strain evidence="7">cv. Old Blush</strain>
    </source>
</reference>
<dbReference type="PROSITE" id="PS50089">
    <property type="entry name" value="ZF_RING_2"/>
    <property type="match status" value="1"/>
</dbReference>
<evidence type="ECO:0000313" key="6">
    <source>
        <dbReference type="EMBL" id="PRQ41610.1"/>
    </source>
</evidence>
<keyword evidence="7" id="KW-1185">Reference proteome</keyword>
<dbReference type="EMBL" id="PDCK01000041">
    <property type="protein sequence ID" value="PRQ41610.1"/>
    <property type="molecule type" value="Genomic_DNA"/>
</dbReference>
<sequence length="95" mass="10444">MEKVLESITTSATSTARVITLTEPEVLDCPICCQPLTIPIFQCDKNGHIVCSSCRGNIKDKCPSCACTFSSSRNLAMEKPRSYLVFVQNNLNLTN</sequence>
<dbReference type="Gramene" id="PRQ41610">
    <property type="protein sequence ID" value="PRQ41610"/>
    <property type="gene ID" value="RchiOBHm_Chr3g0448681"/>
</dbReference>
<keyword evidence="6" id="KW-0808">Transferase</keyword>
<keyword evidence="6" id="KW-0012">Acyltransferase</keyword>
<dbReference type="InterPro" id="IPR013083">
    <property type="entry name" value="Znf_RING/FYVE/PHD"/>
</dbReference>